<dbReference type="AlphaFoldDB" id="A0A0E9PIJ8"/>
<protein>
    <submittedName>
        <fullName evidence="1">Uncharacterized protein</fullName>
    </submittedName>
</protein>
<accession>A0A0E9PIJ8</accession>
<proteinExistence type="predicted"/>
<sequence length="33" mass="3976">MYLKQSVVVFLGLPKLKNIYNSFFWFVPVPLWT</sequence>
<name>A0A0E9PIJ8_ANGAN</name>
<evidence type="ECO:0000313" key="1">
    <source>
        <dbReference type="EMBL" id="JAH03905.1"/>
    </source>
</evidence>
<reference evidence="1" key="1">
    <citation type="submission" date="2014-11" db="EMBL/GenBank/DDBJ databases">
        <authorList>
            <person name="Amaro Gonzalez C."/>
        </authorList>
    </citation>
    <scope>NUCLEOTIDE SEQUENCE</scope>
</reference>
<reference evidence="1" key="2">
    <citation type="journal article" date="2015" name="Fish Shellfish Immunol.">
        <title>Early steps in the European eel (Anguilla anguilla)-Vibrio vulnificus interaction in the gills: Role of the RtxA13 toxin.</title>
        <authorList>
            <person name="Callol A."/>
            <person name="Pajuelo D."/>
            <person name="Ebbesson L."/>
            <person name="Teles M."/>
            <person name="MacKenzie S."/>
            <person name="Amaro C."/>
        </authorList>
    </citation>
    <scope>NUCLEOTIDE SEQUENCE</scope>
</reference>
<dbReference type="EMBL" id="GBXM01104672">
    <property type="protein sequence ID" value="JAH03905.1"/>
    <property type="molecule type" value="Transcribed_RNA"/>
</dbReference>
<organism evidence="1">
    <name type="scientific">Anguilla anguilla</name>
    <name type="common">European freshwater eel</name>
    <name type="synonym">Muraena anguilla</name>
    <dbReference type="NCBI Taxonomy" id="7936"/>
    <lineage>
        <taxon>Eukaryota</taxon>
        <taxon>Metazoa</taxon>
        <taxon>Chordata</taxon>
        <taxon>Craniata</taxon>
        <taxon>Vertebrata</taxon>
        <taxon>Euteleostomi</taxon>
        <taxon>Actinopterygii</taxon>
        <taxon>Neopterygii</taxon>
        <taxon>Teleostei</taxon>
        <taxon>Anguilliformes</taxon>
        <taxon>Anguillidae</taxon>
        <taxon>Anguilla</taxon>
    </lineage>
</organism>